<accession>A0A9N8ZBH6</accession>
<reference evidence="1" key="1">
    <citation type="submission" date="2021-06" db="EMBL/GenBank/DDBJ databases">
        <authorList>
            <person name="Kallberg Y."/>
            <person name="Tangrot J."/>
            <person name="Rosling A."/>
        </authorList>
    </citation>
    <scope>NUCLEOTIDE SEQUENCE</scope>
    <source>
        <strain evidence="1">IN212</strain>
    </source>
</reference>
<comment type="caution">
    <text evidence="1">The sequence shown here is derived from an EMBL/GenBank/DDBJ whole genome shotgun (WGS) entry which is preliminary data.</text>
</comment>
<evidence type="ECO:0000313" key="2">
    <source>
        <dbReference type="Proteomes" id="UP000789396"/>
    </source>
</evidence>
<dbReference type="AlphaFoldDB" id="A0A9N8ZBH6"/>
<proteinExistence type="predicted"/>
<evidence type="ECO:0000313" key="1">
    <source>
        <dbReference type="EMBL" id="CAG8486315.1"/>
    </source>
</evidence>
<protein>
    <submittedName>
        <fullName evidence="1">4902_t:CDS:1</fullName>
    </submittedName>
</protein>
<dbReference type="Proteomes" id="UP000789396">
    <property type="component" value="Unassembled WGS sequence"/>
</dbReference>
<dbReference type="EMBL" id="CAJVPZ010001187">
    <property type="protein sequence ID" value="CAG8486315.1"/>
    <property type="molecule type" value="Genomic_DNA"/>
</dbReference>
<gene>
    <name evidence="1" type="ORF">RFULGI_LOCUS1776</name>
</gene>
<sequence length="160" mass="18757">MAKENPKKEVTFQELSIDPEFQEAFKKVTDLIRLREIYVCQEPVSNECFMLEDWTSSCTCPNKKTIQINTKFGITDRALGKTKNNLYNPAQAKRRINNPLTDLIFDEFIPSRDMREQGKGYQINEVKRYSDIEKKEMYTFNNLACFFNGTDNTEIMVELN</sequence>
<keyword evidence="2" id="KW-1185">Reference proteome</keyword>
<organism evidence="1 2">
    <name type="scientific">Racocetra fulgida</name>
    <dbReference type="NCBI Taxonomy" id="60492"/>
    <lineage>
        <taxon>Eukaryota</taxon>
        <taxon>Fungi</taxon>
        <taxon>Fungi incertae sedis</taxon>
        <taxon>Mucoromycota</taxon>
        <taxon>Glomeromycotina</taxon>
        <taxon>Glomeromycetes</taxon>
        <taxon>Diversisporales</taxon>
        <taxon>Gigasporaceae</taxon>
        <taxon>Racocetra</taxon>
    </lineage>
</organism>
<name>A0A9N8ZBH6_9GLOM</name>